<accession>A0ABP8W204</accession>
<evidence type="ECO:0000256" key="1">
    <source>
        <dbReference type="SAM" id="MobiDB-lite"/>
    </source>
</evidence>
<sequence>MLVLGLAATSCSDGGAARTPSATAGLEQTAPGGESPVPNATDIGFSQDMATHHDQALLMAQQALVRGGPAVRSLGLSILSAQAVESGALRGWLRLWDEPPVNAEPMAWMSHGDDEHHAGGGASMPGMASAEELFELSRLRGAEFDRLFLQLMVRHHLGGVEMGTACLESDASPLVRDSARAMVAEQVEDLGVMRALLSDAGAPELAYP</sequence>
<dbReference type="EMBL" id="BAABIM010000001">
    <property type="protein sequence ID" value="GAA4679141.1"/>
    <property type="molecule type" value="Genomic_DNA"/>
</dbReference>
<dbReference type="Pfam" id="PF03713">
    <property type="entry name" value="DUF305"/>
    <property type="match status" value="1"/>
</dbReference>
<dbReference type="Gene3D" id="1.20.1260.10">
    <property type="match status" value="1"/>
</dbReference>
<evidence type="ECO:0000313" key="4">
    <source>
        <dbReference type="Proteomes" id="UP001500621"/>
    </source>
</evidence>
<reference evidence="4" key="1">
    <citation type="journal article" date="2019" name="Int. J. Syst. Evol. Microbiol.">
        <title>The Global Catalogue of Microorganisms (GCM) 10K type strain sequencing project: providing services to taxonomists for standard genome sequencing and annotation.</title>
        <authorList>
            <consortium name="The Broad Institute Genomics Platform"/>
            <consortium name="The Broad Institute Genome Sequencing Center for Infectious Disease"/>
            <person name="Wu L."/>
            <person name="Ma J."/>
        </authorList>
    </citation>
    <scope>NUCLEOTIDE SEQUENCE [LARGE SCALE GENOMIC DNA]</scope>
    <source>
        <strain evidence="4">JCM 18127</strain>
    </source>
</reference>
<organism evidence="3 4">
    <name type="scientific">Nocardioides nanhaiensis</name>
    <dbReference type="NCBI Taxonomy" id="1476871"/>
    <lineage>
        <taxon>Bacteria</taxon>
        <taxon>Bacillati</taxon>
        <taxon>Actinomycetota</taxon>
        <taxon>Actinomycetes</taxon>
        <taxon>Propionibacteriales</taxon>
        <taxon>Nocardioidaceae</taxon>
        <taxon>Nocardioides</taxon>
    </lineage>
</organism>
<dbReference type="Proteomes" id="UP001500621">
    <property type="component" value="Unassembled WGS sequence"/>
</dbReference>
<feature type="domain" description="DUF305" evidence="2">
    <location>
        <begin position="42"/>
        <end position="197"/>
    </location>
</feature>
<keyword evidence="4" id="KW-1185">Reference proteome</keyword>
<proteinExistence type="predicted"/>
<comment type="caution">
    <text evidence="3">The sequence shown here is derived from an EMBL/GenBank/DDBJ whole genome shotgun (WGS) entry which is preliminary data.</text>
</comment>
<dbReference type="PANTHER" id="PTHR36933:SF1">
    <property type="entry name" value="SLL0788 PROTEIN"/>
    <property type="match status" value="1"/>
</dbReference>
<gene>
    <name evidence="3" type="ORF">GCM10023226_15600</name>
</gene>
<name>A0ABP8W204_9ACTN</name>
<feature type="region of interest" description="Disordered" evidence="1">
    <location>
        <begin position="10"/>
        <end position="44"/>
    </location>
</feature>
<dbReference type="InterPro" id="IPR005183">
    <property type="entry name" value="DUF305_CopM-like"/>
</dbReference>
<protein>
    <submittedName>
        <fullName evidence="3">DUF305 domain-containing protein</fullName>
    </submittedName>
</protein>
<evidence type="ECO:0000313" key="3">
    <source>
        <dbReference type="EMBL" id="GAA4679141.1"/>
    </source>
</evidence>
<dbReference type="PANTHER" id="PTHR36933">
    <property type="entry name" value="SLL0788 PROTEIN"/>
    <property type="match status" value="1"/>
</dbReference>
<evidence type="ECO:0000259" key="2">
    <source>
        <dbReference type="Pfam" id="PF03713"/>
    </source>
</evidence>
<dbReference type="InterPro" id="IPR012347">
    <property type="entry name" value="Ferritin-like"/>
</dbReference>